<gene>
    <name evidence="10" type="ORF">SAMN04488498_10724</name>
</gene>
<evidence type="ECO:0000313" key="11">
    <source>
        <dbReference type="Proteomes" id="UP000323300"/>
    </source>
</evidence>
<evidence type="ECO:0000256" key="4">
    <source>
        <dbReference type="ARBA" id="ARBA00022679"/>
    </source>
</evidence>
<evidence type="ECO:0000256" key="8">
    <source>
        <dbReference type="ARBA" id="ARBA00048090"/>
    </source>
</evidence>
<dbReference type="NCBIfam" id="TIGR01313">
    <property type="entry name" value="therm_gnt_kin"/>
    <property type="match status" value="1"/>
</dbReference>
<evidence type="ECO:0000256" key="6">
    <source>
        <dbReference type="ARBA" id="ARBA00022777"/>
    </source>
</evidence>
<dbReference type="Pfam" id="PF13671">
    <property type="entry name" value="AAA_33"/>
    <property type="match status" value="1"/>
</dbReference>
<dbReference type="AlphaFoldDB" id="A0A1I3ZXP1"/>
<dbReference type="InterPro" id="IPR027417">
    <property type="entry name" value="P-loop_NTPase"/>
</dbReference>
<evidence type="ECO:0000256" key="2">
    <source>
        <dbReference type="ARBA" id="ARBA00008420"/>
    </source>
</evidence>
<dbReference type="CDD" id="cd02021">
    <property type="entry name" value="GntK"/>
    <property type="match status" value="1"/>
</dbReference>
<dbReference type="PANTHER" id="PTHR43442">
    <property type="entry name" value="GLUCONOKINASE-RELATED"/>
    <property type="match status" value="1"/>
</dbReference>
<keyword evidence="7 9" id="KW-0067">ATP-binding</keyword>
<keyword evidence="4 9" id="KW-0808">Transferase</keyword>
<comment type="pathway">
    <text evidence="1">Carbohydrate acid metabolism.</text>
</comment>
<keyword evidence="11" id="KW-1185">Reference proteome</keyword>
<evidence type="ECO:0000256" key="1">
    <source>
        <dbReference type="ARBA" id="ARBA00004761"/>
    </source>
</evidence>
<keyword evidence="6 9" id="KW-0418">Kinase</keyword>
<dbReference type="Gene3D" id="3.40.50.300">
    <property type="entry name" value="P-loop containing nucleotide triphosphate hydrolases"/>
    <property type="match status" value="1"/>
</dbReference>
<dbReference type="EC" id="2.7.1.12" evidence="3 9"/>
<evidence type="ECO:0000313" key="10">
    <source>
        <dbReference type="EMBL" id="SFK48845.1"/>
    </source>
</evidence>
<dbReference type="GO" id="GO:0046316">
    <property type="term" value="F:gluconokinase activity"/>
    <property type="evidence" value="ECO:0007669"/>
    <property type="project" value="UniProtKB-EC"/>
</dbReference>
<evidence type="ECO:0000256" key="9">
    <source>
        <dbReference type="RuleBase" id="RU363066"/>
    </source>
</evidence>
<dbReference type="InterPro" id="IPR006001">
    <property type="entry name" value="Therm_gnt_kin"/>
</dbReference>
<dbReference type="GO" id="GO:0005975">
    <property type="term" value="P:carbohydrate metabolic process"/>
    <property type="evidence" value="ECO:0007669"/>
    <property type="project" value="InterPro"/>
</dbReference>
<accession>A0A1I3ZXP1</accession>
<comment type="similarity">
    <text evidence="2 9">Belongs to the gluconokinase GntK/GntV family.</text>
</comment>
<evidence type="ECO:0000256" key="3">
    <source>
        <dbReference type="ARBA" id="ARBA00012054"/>
    </source>
</evidence>
<dbReference type="GO" id="GO:0005737">
    <property type="term" value="C:cytoplasm"/>
    <property type="evidence" value="ECO:0007669"/>
    <property type="project" value="TreeGrafter"/>
</dbReference>
<reference evidence="10 11" key="1">
    <citation type="submission" date="2016-10" db="EMBL/GenBank/DDBJ databases">
        <authorList>
            <person name="Varghese N."/>
            <person name="Submissions S."/>
        </authorList>
    </citation>
    <scope>NUCLEOTIDE SEQUENCE [LARGE SCALE GENOMIC DNA]</scope>
    <source>
        <strain evidence="10 11">DSM 21822</strain>
    </source>
</reference>
<sequence length="178" mass="18870">MQIGKKPTPAVVVMGVAGSGKSVVGRALAKALDARFVEGDILHPPENVARMASGLPLTDADREGWLDTIGKEIAHAAAGGEAVVAACSALKRAYRDRLRRHQVMPLAFIYLRIDPTTARLRVAGRKDHFMPASLVESQFADLERPADGEGALALDASLPIAELVGASLQFLLAGEPLR</sequence>
<dbReference type="Proteomes" id="UP000323300">
    <property type="component" value="Unassembled WGS sequence"/>
</dbReference>
<evidence type="ECO:0000256" key="7">
    <source>
        <dbReference type="ARBA" id="ARBA00022840"/>
    </source>
</evidence>
<dbReference type="GO" id="GO:0005524">
    <property type="term" value="F:ATP binding"/>
    <property type="evidence" value="ECO:0007669"/>
    <property type="project" value="UniProtKB-KW"/>
</dbReference>
<comment type="catalytic activity">
    <reaction evidence="8 9">
        <text>D-gluconate + ATP = 6-phospho-D-gluconate + ADP + H(+)</text>
        <dbReference type="Rhea" id="RHEA:19433"/>
        <dbReference type="ChEBI" id="CHEBI:15378"/>
        <dbReference type="ChEBI" id="CHEBI:18391"/>
        <dbReference type="ChEBI" id="CHEBI:30616"/>
        <dbReference type="ChEBI" id="CHEBI:58759"/>
        <dbReference type="ChEBI" id="CHEBI:456216"/>
        <dbReference type="EC" id="2.7.1.12"/>
    </reaction>
</comment>
<dbReference type="EMBL" id="FOSL01000007">
    <property type="protein sequence ID" value="SFK48845.1"/>
    <property type="molecule type" value="Genomic_DNA"/>
</dbReference>
<organism evidence="10 11">
    <name type="scientific">Neomesorhizobium albiziae</name>
    <dbReference type="NCBI Taxonomy" id="335020"/>
    <lineage>
        <taxon>Bacteria</taxon>
        <taxon>Pseudomonadati</taxon>
        <taxon>Pseudomonadota</taxon>
        <taxon>Alphaproteobacteria</taxon>
        <taxon>Hyphomicrobiales</taxon>
        <taxon>Phyllobacteriaceae</taxon>
        <taxon>Neomesorhizobium</taxon>
    </lineage>
</organism>
<proteinExistence type="inferred from homology"/>
<protein>
    <recommendedName>
        <fullName evidence="3 9">Gluconokinase</fullName>
        <ecNumber evidence="3 9">2.7.1.12</ecNumber>
    </recommendedName>
</protein>
<evidence type="ECO:0000256" key="5">
    <source>
        <dbReference type="ARBA" id="ARBA00022741"/>
    </source>
</evidence>
<name>A0A1I3ZXP1_9HYPH</name>
<dbReference type="PANTHER" id="PTHR43442:SF3">
    <property type="entry name" value="GLUCONOKINASE-RELATED"/>
    <property type="match status" value="1"/>
</dbReference>
<dbReference type="RefSeq" id="WP_244621715.1">
    <property type="nucleotide sequence ID" value="NZ_BSPE01000070.1"/>
</dbReference>
<dbReference type="SUPFAM" id="SSF52540">
    <property type="entry name" value="P-loop containing nucleoside triphosphate hydrolases"/>
    <property type="match status" value="1"/>
</dbReference>
<keyword evidence="5 9" id="KW-0547">Nucleotide-binding</keyword>